<protein>
    <submittedName>
        <fullName evidence="4">Sir2 silent information regulator family NAD-dependent deacetylase</fullName>
    </submittedName>
</protein>
<dbReference type="OrthoDB" id="394960at2"/>
<dbReference type="InterPro" id="IPR026590">
    <property type="entry name" value="Ssirtuin_cat_dom"/>
</dbReference>
<dbReference type="RefSeq" id="WP_128519849.1">
    <property type="nucleotide sequence ID" value="NZ_RJQC01000001.1"/>
</dbReference>
<dbReference type="Gene3D" id="3.40.50.1220">
    <property type="entry name" value="TPP-binding domain"/>
    <property type="match status" value="1"/>
</dbReference>
<comment type="caution">
    <text evidence="4">The sequence shown here is derived from an EMBL/GenBank/DDBJ whole genome shotgun (WGS) entry which is preliminary data.</text>
</comment>
<evidence type="ECO:0000313" key="4">
    <source>
        <dbReference type="EMBL" id="RNM31689.1"/>
    </source>
</evidence>
<comment type="caution">
    <text evidence="2">Lacks conserved residue(s) required for the propagation of feature annotation.</text>
</comment>
<name>A0A3N0I3V1_9FIRM</name>
<dbReference type="EMBL" id="RJQC01000001">
    <property type="protein sequence ID" value="RNM31689.1"/>
    <property type="molecule type" value="Genomic_DNA"/>
</dbReference>
<organism evidence="4 5">
    <name type="scientific">Absicoccus porci</name>
    <dbReference type="NCBI Taxonomy" id="2486576"/>
    <lineage>
        <taxon>Bacteria</taxon>
        <taxon>Bacillati</taxon>
        <taxon>Bacillota</taxon>
        <taxon>Erysipelotrichia</taxon>
        <taxon>Erysipelotrichales</taxon>
        <taxon>Erysipelotrichaceae</taxon>
        <taxon>Absicoccus</taxon>
    </lineage>
</organism>
<sequence length="295" mass="34225">MNKIDALKKVLKEADAVVIGAGAGLSTSAGLTYSGSRFKQYFWDFEEKYGYHDMYSLGFYPYDSMEEFWGFWCRSIWINRYAPIPSSVYQNLFDLVKDKDYFVLTTNVDHCFQKSGFDKHRLFYTQGDYGLFQSSKPNEITRTKTYDNYEIIKKMILAESFEISENGELIIPENKKIQMKIPSELVPTCPDDGALMTTNLRCDDTFVQDDGWYQANDRYADFLRRHRHLKTLFLEIGVGNNTPGIIKYRFWQMTYEWPDGTYACLNLGQAGAPREIHAKSICINDDIGKVIKELL</sequence>
<evidence type="ECO:0000256" key="2">
    <source>
        <dbReference type="PROSITE-ProRule" id="PRU00236"/>
    </source>
</evidence>
<reference evidence="4 5" key="1">
    <citation type="submission" date="2018-11" db="EMBL/GenBank/DDBJ databases">
        <title>Clostridium sp. nov., a member of the family Erysipelotrichaceae isolated from pig faeces.</title>
        <authorList>
            <person name="Chang Y.-H."/>
        </authorList>
    </citation>
    <scope>NUCLEOTIDE SEQUENCE [LARGE SCALE GENOMIC DNA]</scope>
    <source>
        <strain evidence="4 5">YH-panp20</strain>
    </source>
</reference>
<keyword evidence="1" id="KW-0520">NAD</keyword>
<keyword evidence="5" id="KW-1185">Reference proteome</keyword>
<dbReference type="Proteomes" id="UP000276568">
    <property type="component" value="Unassembled WGS sequence"/>
</dbReference>
<dbReference type="AlphaFoldDB" id="A0A3N0I3V1"/>
<evidence type="ECO:0000256" key="1">
    <source>
        <dbReference type="ARBA" id="ARBA00023027"/>
    </source>
</evidence>
<gene>
    <name evidence="4" type="ORF">EDX97_03805</name>
</gene>
<feature type="domain" description="Deacetylase sirtuin-type" evidence="3">
    <location>
        <begin position="1"/>
        <end position="295"/>
    </location>
</feature>
<accession>A0A3N0I3V1</accession>
<evidence type="ECO:0000259" key="3">
    <source>
        <dbReference type="PROSITE" id="PS50305"/>
    </source>
</evidence>
<dbReference type="SUPFAM" id="SSF52467">
    <property type="entry name" value="DHS-like NAD/FAD-binding domain"/>
    <property type="match status" value="1"/>
</dbReference>
<evidence type="ECO:0000313" key="5">
    <source>
        <dbReference type="Proteomes" id="UP000276568"/>
    </source>
</evidence>
<dbReference type="InterPro" id="IPR029035">
    <property type="entry name" value="DHS-like_NAD/FAD-binding_dom"/>
</dbReference>
<dbReference type="PROSITE" id="PS50305">
    <property type="entry name" value="SIRTUIN"/>
    <property type="match status" value="1"/>
</dbReference>
<proteinExistence type="predicted"/>